<evidence type="ECO:0000313" key="2">
    <source>
        <dbReference type="EMBL" id="SUZ84802.1"/>
    </source>
</evidence>
<dbReference type="AlphaFoldDB" id="A0A381QZC8"/>
<dbReference type="InterPro" id="IPR005135">
    <property type="entry name" value="Endo/exonuclease/phosphatase"/>
</dbReference>
<proteinExistence type="predicted"/>
<dbReference type="PANTHER" id="PTHR12121:SF36">
    <property type="entry name" value="ENDONUCLEASE_EXONUCLEASE_PHOSPHATASE DOMAIN-CONTAINING PROTEIN"/>
    <property type="match status" value="1"/>
</dbReference>
<dbReference type="Gene3D" id="3.60.10.10">
    <property type="entry name" value="Endonuclease/exonuclease/phosphatase"/>
    <property type="match status" value="1"/>
</dbReference>
<dbReference type="PANTHER" id="PTHR12121">
    <property type="entry name" value="CARBON CATABOLITE REPRESSOR PROTEIN 4"/>
    <property type="match status" value="1"/>
</dbReference>
<dbReference type="CDD" id="cd09083">
    <property type="entry name" value="EEP-1"/>
    <property type="match status" value="1"/>
</dbReference>
<evidence type="ECO:0000259" key="1">
    <source>
        <dbReference type="Pfam" id="PF03372"/>
    </source>
</evidence>
<organism evidence="2">
    <name type="scientific">marine metagenome</name>
    <dbReference type="NCBI Taxonomy" id="408172"/>
    <lineage>
        <taxon>unclassified sequences</taxon>
        <taxon>metagenomes</taxon>
        <taxon>ecological metagenomes</taxon>
    </lineage>
</organism>
<dbReference type="GO" id="GO:0000175">
    <property type="term" value="F:3'-5'-RNA exonuclease activity"/>
    <property type="evidence" value="ECO:0007669"/>
    <property type="project" value="TreeGrafter"/>
</dbReference>
<feature type="domain" description="Endonuclease/exonuclease/phosphatase" evidence="1">
    <location>
        <begin position="37"/>
        <end position="280"/>
    </location>
</feature>
<sequence>MKTYLSTLFGLLFSLLQPINAQEIEPADQSQFPLKVMSFNIRYNNPNDGEHTWPNRKNRVASVIRFHGADLIGMQEALRDQIEDLQQLLPEYSWIGVGRDDGVDAGEFSPFFYRRDQFEVIDQGTFWLSETPELPGSKSWDAAITRLANWARLKDLRNNRSFFYLNTHFDHRGEQARTESARLIVSRLQIMAANEPIIVTGDFNVPPSTETYQIMTASLRDSRLLSITPPHGPEGTFSGFTVVPGSSYRRIDYIFVAEGIKVQRYGVISDQWNGNYPSDHLPVLAELLLP</sequence>
<dbReference type="Pfam" id="PF03372">
    <property type="entry name" value="Exo_endo_phos"/>
    <property type="match status" value="1"/>
</dbReference>
<dbReference type="InterPro" id="IPR036691">
    <property type="entry name" value="Endo/exonu/phosph_ase_sf"/>
</dbReference>
<dbReference type="EMBL" id="UINC01001607">
    <property type="protein sequence ID" value="SUZ84802.1"/>
    <property type="molecule type" value="Genomic_DNA"/>
</dbReference>
<name>A0A381QZC8_9ZZZZ</name>
<accession>A0A381QZC8</accession>
<protein>
    <recommendedName>
        <fullName evidence="1">Endonuclease/exonuclease/phosphatase domain-containing protein</fullName>
    </recommendedName>
</protein>
<dbReference type="InterPro" id="IPR050410">
    <property type="entry name" value="CCR4/nocturin_mRNA_transcr"/>
</dbReference>
<dbReference type="SUPFAM" id="SSF56219">
    <property type="entry name" value="DNase I-like"/>
    <property type="match status" value="1"/>
</dbReference>
<reference evidence="2" key="1">
    <citation type="submission" date="2018-05" db="EMBL/GenBank/DDBJ databases">
        <authorList>
            <person name="Lanie J.A."/>
            <person name="Ng W.-L."/>
            <person name="Kazmierczak K.M."/>
            <person name="Andrzejewski T.M."/>
            <person name="Davidsen T.M."/>
            <person name="Wayne K.J."/>
            <person name="Tettelin H."/>
            <person name="Glass J.I."/>
            <person name="Rusch D."/>
            <person name="Podicherti R."/>
            <person name="Tsui H.-C.T."/>
            <person name="Winkler M.E."/>
        </authorList>
    </citation>
    <scope>NUCLEOTIDE SEQUENCE</scope>
</reference>
<gene>
    <name evidence="2" type="ORF">METZ01_LOCUS37656</name>
</gene>